<dbReference type="RefSeq" id="WP_069968027.1">
    <property type="nucleotide sequence ID" value="NZ_CM124774.1"/>
</dbReference>
<sequence>MRLLKGVLVASFATLGLWVLPANAQSVTQAQVGALVEALRRAAPQTGQANDGLYSDWKVKGENIPRWSRFCTGREMTPAQFQANPQQARAIMNCIVEDLLKEEYAASRNNERTAVLRSAAWWMTGDSTQYNNSAIAPYTQRVLSFYEQERARR</sequence>
<accession>A0A1E5QIM6</accession>
<organism evidence="2">
    <name type="scientific">Desertifilum tharense IPPAS B-1220</name>
    <dbReference type="NCBI Taxonomy" id="1781255"/>
    <lineage>
        <taxon>Bacteria</taxon>
        <taxon>Bacillati</taxon>
        <taxon>Cyanobacteriota</taxon>
        <taxon>Cyanophyceae</taxon>
        <taxon>Desertifilales</taxon>
        <taxon>Desertifilaceae</taxon>
        <taxon>Desertifilum</taxon>
    </lineage>
</organism>
<feature type="signal peptide" evidence="1">
    <location>
        <begin position="1"/>
        <end position="24"/>
    </location>
</feature>
<dbReference type="AlphaFoldDB" id="A0A1E5QIM6"/>
<evidence type="ECO:0000313" key="2">
    <source>
        <dbReference type="EMBL" id="OEJ74529.1"/>
    </source>
</evidence>
<feature type="chain" id="PRO_5009184304" evidence="1">
    <location>
        <begin position="25"/>
        <end position="153"/>
    </location>
</feature>
<keyword evidence="1" id="KW-0732">Signal</keyword>
<protein>
    <submittedName>
        <fullName evidence="2">Uncharacterized protein</fullName>
    </submittedName>
</protein>
<evidence type="ECO:0000256" key="1">
    <source>
        <dbReference type="SAM" id="SignalP"/>
    </source>
</evidence>
<gene>
    <name evidence="2" type="ORF">BH720_14255</name>
</gene>
<reference evidence="2" key="1">
    <citation type="submission" date="2016-09" db="EMBL/GenBank/DDBJ databases">
        <title>Draft genome of thermotolerant cyanobacterium Desertifilum sp. strain IPPAS B-1220.</title>
        <authorList>
            <person name="Sinetova M.A."/>
            <person name="Bolakhan K."/>
            <person name="Zayadan B.K."/>
            <person name="Mironov K.S."/>
            <person name="Ustinova V."/>
            <person name="Kupriyanova E.V."/>
            <person name="Sidorov R.A."/>
            <person name="Skrypnik A.N."/>
            <person name="Gogoleva N.E."/>
            <person name="Gogolev Y.V."/>
            <person name="Los D.A."/>
        </authorList>
    </citation>
    <scope>NUCLEOTIDE SEQUENCE [LARGE SCALE GENOMIC DNA]</scope>
    <source>
        <strain evidence="2">IPPAS B-1220</strain>
    </source>
</reference>
<name>A0A1E5QIM6_9CYAN</name>
<proteinExistence type="predicted"/>
<dbReference type="STRING" id="1781255.BH720_14255"/>
<comment type="caution">
    <text evidence="2">The sequence shown here is derived from an EMBL/GenBank/DDBJ whole genome shotgun (WGS) entry which is preliminary data.</text>
</comment>
<dbReference type="EMBL" id="MJGC01000066">
    <property type="protein sequence ID" value="OEJ74529.1"/>
    <property type="molecule type" value="Genomic_DNA"/>
</dbReference>
<dbReference type="OrthoDB" id="423026at2"/>